<comment type="similarity">
    <text evidence="1 8">Belongs to the SELO family.</text>
</comment>
<accession>A0A9E4K3F1</accession>
<dbReference type="PANTHER" id="PTHR32057">
    <property type="entry name" value="PROTEIN ADENYLYLTRANSFERASE SELO, MITOCHONDRIAL"/>
    <property type="match status" value="1"/>
</dbReference>
<comment type="catalytic activity">
    <reaction evidence="8">
        <text>L-tyrosyl-[protein] + ATP = O-(5'-adenylyl)-L-tyrosyl-[protein] + diphosphate</text>
        <dbReference type="Rhea" id="RHEA:54288"/>
        <dbReference type="Rhea" id="RHEA-COMP:10136"/>
        <dbReference type="Rhea" id="RHEA-COMP:13846"/>
        <dbReference type="ChEBI" id="CHEBI:30616"/>
        <dbReference type="ChEBI" id="CHEBI:33019"/>
        <dbReference type="ChEBI" id="CHEBI:46858"/>
        <dbReference type="ChEBI" id="CHEBI:83624"/>
        <dbReference type="EC" id="2.7.7.108"/>
    </reaction>
</comment>
<feature type="binding site" evidence="8">
    <location>
        <position position="258"/>
    </location>
    <ligand>
        <name>Mg(2+)</name>
        <dbReference type="ChEBI" id="CHEBI:18420"/>
    </ligand>
</feature>
<dbReference type="InterPro" id="IPR003846">
    <property type="entry name" value="SelO"/>
</dbReference>
<keyword evidence="4 8" id="KW-0479">Metal-binding</keyword>
<feature type="binding site" evidence="8">
    <location>
        <position position="121"/>
    </location>
    <ligand>
        <name>ATP</name>
        <dbReference type="ChEBI" id="CHEBI:30616"/>
    </ligand>
</feature>
<dbReference type="EC" id="2.7.7.-" evidence="8"/>
<keyword evidence="8" id="KW-0464">Manganese</keyword>
<comment type="catalytic activity">
    <reaction evidence="8">
        <text>L-seryl-[protein] + ATP = 3-O-(5'-adenylyl)-L-seryl-[protein] + diphosphate</text>
        <dbReference type="Rhea" id="RHEA:58120"/>
        <dbReference type="Rhea" id="RHEA-COMP:9863"/>
        <dbReference type="Rhea" id="RHEA-COMP:15073"/>
        <dbReference type="ChEBI" id="CHEBI:29999"/>
        <dbReference type="ChEBI" id="CHEBI:30616"/>
        <dbReference type="ChEBI" id="CHEBI:33019"/>
        <dbReference type="ChEBI" id="CHEBI:142516"/>
        <dbReference type="EC" id="2.7.7.108"/>
    </reaction>
</comment>
<dbReference type="GO" id="GO:0030145">
    <property type="term" value="F:manganese ion binding"/>
    <property type="evidence" value="ECO:0007669"/>
    <property type="project" value="UniProtKB-UniRule"/>
</dbReference>
<comment type="catalytic activity">
    <reaction evidence="8">
        <text>L-tyrosyl-[protein] + UTP = O-(5'-uridylyl)-L-tyrosyl-[protein] + diphosphate</text>
        <dbReference type="Rhea" id="RHEA:83887"/>
        <dbReference type="Rhea" id="RHEA-COMP:10136"/>
        <dbReference type="Rhea" id="RHEA-COMP:20238"/>
        <dbReference type="ChEBI" id="CHEBI:33019"/>
        <dbReference type="ChEBI" id="CHEBI:46398"/>
        <dbReference type="ChEBI" id="CHEBI:46858"/>
        <dbReference type="ChEBI" id="CHEBI:90602"/>
    </reaction>
</comment>
<dbReference type="EMBL" id="JAEPDI010000002">
    <property type="protein sequence ID" value="MCG7938288.1"/>
    <property type="molecule type" value="Genomic_DNA"/>
</dbReference>
<evidence type="ECO:0000256" key="1">
    <source>
        <dbReference type="ARBA" id="ARBA00009747"/>
    </source>
</evidence>
<comment type="caution">
    <text evidence="9">The sequence shown here is derived from an EMBL/GenBank/DDBJ whole genome shotgun (WGS) entry which is preliminary data.</text>
</comment>
<dbReference type="GO" id="GO:0005524">
    <property type="term" value="F:ATP binding"/>
    <property type="evidence" value="ECO:0007669"/>
    <property type="project" value="UniProtKB-UniRule"/>
</dbReference>
<feature type="active site" description="Proton acceptor" evidence="8">
    <location>
        <position position="248"/>
    </location>
</feature>
<feature type="binding site" evidence="8">
    <location>
        <position position="178"/>
    </location>
    <ligand>
        <name>ATP</name>
        <dbReference type="ChEBI" id="CHEBI:30616"/>
    </ligand>
</feature>
<evidence type="ECO:0000256" key="8">
    <source>
        <dbReference type="HAMAP-Rule" id="MF_00692"/>
    </source>
</evidence>
<evidence type="ECO:0000256" key="3">
    <source>
        <dbReference type="ARBA" id="ARBA00022695"/>
    </source>
</evidence>
<keyword evidence="6 8" id="KW-0067">ATP-binding</keyword>
<feature type="binding site" evidence="8">
    <location>
        <position position="85"/>
    </location>
    <ligand>
        <name>ATP</name>
        <dbReference type="ChEBI" id="CHEBI:30616"/>
    </ligand>
</feature>
<feature type="binding site" evidence="8">
    <location>
        <position position="88"/>
    </location>
    <ligand>
        <name>ATP</name>
        <dbReference type="ChEBI" id="CHEBI:30616"/>
    </ligand>
</feature>
<evidence type="ECO:0000256" key="5">
    <source>
        <dbReference type="ARBA" id="ARBA00022741"/>
    </source>
</evidence>
<feature type="binding site" evidence="8">
    <location>
        <position position="108"/>
    </location>
    <ligand>
        <name>ATP</name>
        <dbReference type="ChEBI" id="CHEBI:30616"/>
    </ligand>
</feature>
<evidence type="ECO:0000313" key="10">
    <source>
        <dbReference type="Proteomes" id="UP000886687"/>
    </source>
</evidence>
<sequence>MVLSNSYTELGGAFYQSIPPEPVREPKLFLWNSPLAETLQLERILESDGSSLAQVFSGNRLLPGANPIALAYAGHQFGHFVAQLGDGRAHLLGELTDCCGELKEIQLKGSGPTPYSRSGDGRYALGPAIREFIMGEALHAMGIPTTRSLAVITTGETVYRETPNQGAVLTRIAASHLRVGSFEYFAAKKNHQALKQLSDFAIGRHYPELQSEGEARFALLLEQVIRRQVDLVVEWLRVGFIHGVMNTDNTTISGETIDYGPCAMMGVYSPDTVFSSIDRAGRYAFGNQAAITQWNMARFAETLLPLIHPEGKRAVEIASHKLEEFGDLFNHRYLRMMARKIGITQAAPSDAKLISELLQRLQQKRLDYTESFDRLTRSLTSPALAQQLSRDLGDWYQQWQARLSADGELEQAQPIMRQMNPLVIPRNQQMEQVIQISTQQGDASAAEQFLEVLRSPYSLTDNTALYQQTTPDADLGYRTFCGT</sequence>
<dbReference type="Pfam" id="PF02696">
    <property type="entry name" value="SelO"/>
    <property type="match status" value="1"/>
</dbReference>
<comment type="catalytic activity">
    <reaction evidence="8">
        <text>L-histidyl-[protein] + UTP = N(tele)-(5'-uridylyl)-L-histidyl-[protein] + diphosphate</text>
        <dbReference type="Rhea" id="RHEA:83891"/>
        <dbReference type="Rhea" id="RHEA-COMP:9745"/>
        <dbReference type="Rhea" id="RHEA-COMP:20239"/>
        <dbReference type="ChEBI" id="CHEBI:29979"/>
        <dbReference type="ChEBI" id="CHEBI:33019"/>
        <dbReference type="ChEBI" id="CHEBI:46398"/>
        <dbReference type="ChEBI" id="CHEBI:233474"/>
    </reaction>
</comment>
<dbReference type="GO" id="GO:0070733">
    <property type="term" value="F:AMPylase activity"/>
    <property type="evidence" value="ECO:0007669"/>
    <property type="project" value="UniProtKB-EC"/>
</dbReference>
<dbReference type="AlphaFoldDB" id="A0A9E4K3F1"/>
<keyword evidence="3 8" id="KW-0548">Nucleotidyltransferase</keyword>
<organism evidence="9 10">
    <name type="scientific">Candidatus Thiodiazotropha lotti</name>
    <dbReference type="NCBI Taxonomy" id="2792787"/>
    <lineage>
        <taxon>Bacteria</taxon>
        <taxon>Pseudomonadati</taxon>
        <taxon>Pseudomonadota</taxon>
        <taxon>Gammaproteobacteria</taxon>
        <taxon>Chromatiales</taxon>
        <taxon>Sedimenticolaceae</taxon>
        <taxon>Candidatus Thiodiazotropha</taxon>
    </lineage>
</organism>
<feature type="binding site" evidence="8">
    <location>
        <position position="249"/>
    </location>
    <ligand>
        <name>Mg(2+)</name>
        <dbReference type="ChEBI" id="CHEBI:18420"/>
    </ligand>
</feature>
<feature type="binding site" evidence="8">
    <location>
        <position position="87"/>
    </location>
    <ligand>
        <name>ATP</name>
        <dbReference type="ChEBI" id="CHEBI:30616"/>
    </ligand>
</feature>
<feature type="binding site" evidence="8">
    <location>
        <position position="258"/>
    </location>
    <ligand>
        <name>ATP</name>
        <dbReference type="ChEBI" id="CHEBI:30616"/>
    </ligand>
</feature>
<protein>
    <recommendedName>
        <fullName evidence="8">Protein nucleotidyltransferase YdiU</fullName>
        <ecNumber evidence="8">2.7.7.-</ecNumber>
    </recommendedName>
    <alternativeName>
        <fullName evidence="8">Protein adenylyltransferase YdiU</fullName>
        <ecNumber evidence="8">2.7.7.108</ecNumber>
    </alternativeName>
    <alternativeName>
        <fullName evidence="8">Protein uridylyltransferase YdiU</fullName>
        <ecNumber evidence="8">2.7.7.-</ecNumber>
    </alternativeName>
</protein>
<feature type="binding site" evidence="8">
    <location>
        <position position="171"/>
    </location>
    <ligand>
        <name>ATP</name>
        <dbReference type="ChEBI" id="CHEBI:30616"/>
    </ligand>
</feature>
<evidence type="ECO:0000256" key="2">
    <source>
        <dbReference type="ARBA" id="ARBA00022679"/>
    </source>
</evidence>
<keyword evidence="2 8" id="KW-0808">Transferase</keyword>
<reference evidence="9" key="1">
    <citation type="journal article" date="2021" name="Proc. Natl. Acad. Sci. U.S.A.">
        <title>Global biogeography of chemosynthetic symbionts reveals both localized and globally distributed symbiont groups. .</title>
        <authorList>
            <person name="Osvatic J.T."/>
            <person name="Wilkins L.G.E."/>
            <person name="Leibrecht L."/>
            <person name="Leray M."/>
            <person name="Zauner S."/>
            <person name="Polzin J."/>
            <person name="Camacho Y."/>
            <person name="Gros O."/>
            <person name="van Gils J.A."/>
            <person name="Eisen J.A."/>
            <person name="Petersen J.M."/>
            <person name="Yuen B."/>
        </authorList>
    </citation>
    <scope>NUCLEOTIDE SEQUENCE</scope>
    <source>
        <strain evidence="9">MAGL173</strain>
    </source>
</reference>
<evidence type="ECO:0000256" key="4">
    <source>
        <dbReference type="ARBA" id="ARBA00022723"/>
    </source>
</evidence>
<proteinExistence type="inferred from homology"/>
<comment type="cofactor">
    <cofactor evidence="8">
        <name>Mg(2+)</name>
        <dbReference type="ChEBI" id="CHEBI:18420"/>
    </cofactor>
    <cofactor evidence="8">
        <name>Mn(2+)</name>
        <dbReference type="ChEBI" id="CHEBI:29035"/>
    </cofactor>
</comment>
<dbReference type="NCBIfam" id="NF000658">
    <property type="entry name" value="PRK00029.1"/>
    <property type="match status" value="1"/>
</dbReference>
<dbReference type="GO" id="GO:0000287">
    <property type="term" value="F:magnesium ion binding"/>
    <property type="evidence" value="ECO:0007669"/>
    <property type="project" value="UniProtKB-UniRule"/>
</dbReference>
<comment type="function">
    <text evidence="8">Nucleotidyltransferase involved in the post-translational modification of proteins. It can catalyze the addition of adenosine monophosphate (AMP) or uridine monophosphate (UMP) to a protein, resulting in modifications known as AMPylation and UMPylation.</text>
</comment>
<evidence type="ECO:0000313" key="9">
    <source>
        <dbReference type="EMBL" id="MCG7938288.1"/>
    </source>
</evidence>
<name>A0A9E4K3F1_9GAMM</name>
<evidence type="ECO:0000256" key="6">
    <source>
        <dbReference type="ARBA" id="ARBA00022840"/>
    </source>
</evidence>
<keyword evidence="5 8" id="KW-0547">Nucleotide-binding</keyword>
<evidence type="ECO:0000256" key="7">
    <source>
        <dbReference type="ARBA" id="ARBA00022842"/>
    </source>
</evidence>
<comment type="catalytic activity">
    <reaction evidence="8">
        <text>L-seryl-[protein] + UTP = O-(5'-uridylyl)-L-seryl-[protein] + diphosphate</text>
        <dbReference type="Rhea" id="RHEA:64604"/>
        <dbReference type="Rhea" id="RHEA-COMP:9863"/>
        <dbReference type="Rhea" id="RHEA-COMP:16635"/>
        <dbReference type="ChEBI" id="CHEBI:29999"/>
        <dbReference type="ChEBI" id="CHEBI:33019"/>
        <dbReference type="ChEBI" id="CHEBI:46398"/>
        <dbReference type="ChEBI" id="CHEBI:156051"/>
    </reaction>
</comment>
<dbReference type="EC" id="2.7.7.108" evidence="8"/>
<gene>
    <name evidence="8" type="primary">ydiU</name>
    <name evidence="8" type="synonym">selO</name>
    <name evidence="9" type="ORF">JAZ04_05430</name>
</gene>
<feature type="binding site" evidence="8">
    <location>
        <position position="120"/>
    </location>
    <ligand>
        <name>ATP</name>
        <dbReference type="ChEBI" id="CHEBI:30616"/>
    </ligand>
</feature>
<comment type="catalytic activity">
    <reaction evidence="8">
        <text>L-threonyl-[protein] + ATP = 3-O-(5'-adenylyl)-L-threonyl-[protein] + diphosphate</text>
        <dbReference type="Rhea" id="RHEA:54292"/>
        <dbReference type="Rhea" id="RHEA-COMP:11060"/>
        <dbReference type="Rhea" id="RHEA-COMP:13847"/>
        <dbReference type="ChEBI" id="CHEBI:30013"/>
        <dbReference type="ChEBI" id="CHEBI:30616"/>
        <dbReference type="ChEBI" id="CHEBI:33019"/>
        <dbReference type="ChEBI" id="CHEBI:138113"/>
        <dbReference type="EC" id="2.7.7.108"/>
    </reaction>
</comment>
<keyword evidence="7 8" id="KW-0460">Magnesium</keyword>
<dbReference type="Proteomes" id="UP000886687">
    <property type="component" value="Unassembled WGS sequence"/>
</dbReference>
<dbReference type="HAMAP" id="MF_00692">
    <property type="entry name" value="SelO"/>
    <property type="match status" value="1"/>
</dbReference>
<dbReference type="PANTHER" id="PTHR32057:SF14">
    <property type="entry name" value="PROTEIN ADENYLYLTRANSFERASE SELO, MITOCHONDRIAL"/>
    <property type="match status" value="1"/>
</dbReference>